<dbReference type="SUPFAM" id="SSF51658">
    <property type="entry name" value="Xylose isomerase-like"/>
    <property type="match status" value="1"/>
</dbReference>
<keyword evidence="2" id="KW-0413">Isomerase</keyword>
<sequence length="275" mass="30980">MKFAFSSNAFLRFDLFEAIRIISSTGYEGIEIMADVPHAYPLHLTDSTIRDIRAALQDNNLAISNINAFMHHADGDTYHPSWIEKEPSLRAKRVDYTIRCIELAEKLGAANISTEPGGPLEGISREDGLRLFKEGLYAVEEKGKASGVRILIEPEPDLLIENSAQFLELFKDLDPDVFGLNFDVGHFFCVHEDPSNLVRSMKDVAHHFHLEDIAATRKHHHLMLGEGAVNIPDVLNTIESIEYSGFVTVELYTYESAAMEAALTAFEYLKKWREP</sequence>
<reference evidence="2" key="1">
    <citation type="submission" date="2020-07" db="EMBL/GenBank/DDBJ databases">
        <title>Huge and variable diversity of episymbiotic CPR bacteria and DPANN archaea in groundwater ecosystems.</title>
        <authorList>
            <person name="He C.Y."/>
            <person name="Keren R."/>
            <person name="Whittaker M."/>
            <person name="Farag I.F."/>
            <person name="Doudna J."/>
            <person name="Cate J.H.D."/>
            <person name="Banfield J.F."/>
        </authorList>
    </citation>
    <scope>NUCLEOTIDE SEQUENCE</scope>
    <source>
        <strain evidence="2">NC_groundwater_1664_Pr3_B-0.1um_52_9</strain>
    </source>
</reference>
<dbReference type="Gene3D" id="3.20.20.150">
    <property type="entry name" value="Divalent-metal-dependent TIM barrel enzymes"/>
    <property type="match status" value="1"/>
</dbReference>
<accession>A0A9D6Z217</accession>
<evidence type="ECO:0000259" key="1">
    <source>
        <dbReference type="Pfam" id="PF01261"/>
    </source>
</evidence>
<name>A0A9D6Z217_9BACT</name>
<organism evidence="2 3">
    <name type="scientific">Desulfomonile tiedjei</name>
    <dbReference type="NCBI Taxonomy" id="2358"/>
    <lineage>
        <taxon>Bacteria</taxon>
        <taxon>Pseudomonadati</taxon>
        <taxon>Thermodesulfobacteriota</taxon>
        <taxon>Desulfomonilia</taxon>
        <taxon>Desulfomonilales</taxon>
        <taxon>Desulfomonilaceae</taxon>
        <taxon>Desulfomonile</taxon>
    </lineage>
</organism>
<comment type="caution">
    <text evidence="2">The sequence shown here is derived from an EMBL/GenBank/DDBJ whole genome shotgun (WGS) entry which is preliminary data.</text>
</comment>
<dbReference type="GO" id="GO:0016853">
    <property type="term" value="F:isomerase activity"/>
    <property type="evidence" value="ECO:0007669"/>
    <property type="project" value="UniProtKB-KW"/>
</dbReference>
<dbReference type="PANTHER" id="PTHR12110:SF21">
    <property type="entry name" value="XYLOSE ISOMERASE-LIKE TIM BARREL DOMAIN-CONTAINING PROTEIN"/>
    <property type="match status" value="1"/>
</dbReference>
<dbReference type="AlphaFoldDB" id="A0A9D6Z217"/>
<proteinExistence type="predicted"/>
<dbReference type="PANTHER" id="PTHR12110">
    <property type="entry name" value="HYDROXYPYRUVATE ISOMERASE"/>
    <property type="match status" value="1"/>
</dbReference>
<evidence type="ECO:0000313" key="3">
    <source>
        <dbReference type="Proteomes" id="UP000807825"/>
    </source>
</evidence>
<feature type="domain" description="Xylose isomerase-like TIM barrel" evidence="1">
    <location>
        <begin position="20"/>
        <end position="271"/>
    </location>
</feature>
<dbReference type="Pfam" id="PF01261">
    <property type="entry name" value="AP_endonuc_2"/>
    <property type="match status" value="1"/>
</dbReference>
<dbReference type="InterPro" id="IPR036237">
    <property type="entry name" value="Xyl_isomerase-like_sf"/>
</dbReference>
<evidence type="ECO:0000313" key="2">
    <source>
        <dbReference type="EMBL" id="MBI5248295.1"/>
    </source>
</evidence>
<protein>
    <submittedName>
        <fullName evidence="2">Sugar phosphate isomerase/epimerase</fullName>
    </submittedName>
</protein>
<dbReference type="InterPro" id="IPR013022">
    <property type="entry name" value="Xyl_isomerase-like_TIM-brl"/>
</dbReference>
<dbReference type="EMBL" id="JACRDE010000061">
    <property type="protein sequence ID" value="MBI5248295.1"/>
    <property type="molecule type" value="Genomic_DNA"/>
</dbReference>
<gene>
    <name evidence="2" type="ORF">HY912_02270</name>
</gene>
<dbReference type="InterPro" id="IPR050312">
    <property type="entry name" value="IolE/XylAMocC-like"/>
</dbReference>
<dbReference type="Proteomes" id="UP000807825">
    <property type="component" value="Unassembled WGS sequence"/>
</dbReference>